<dbReference type="AlphaFoldDB" id="A0A7N0V1B3"/>
<dbReference type="FunFam" id="3.40.50.2000:FF:000061">
    <property type="entry name" value="UDP-glycosyltransferase 83A1"/>
    <property type="match status" value="1"/>
</dbReference>
<sequence>MGVKCAAFSPAGPAAVAAAYNIPKLIEDGIIDINGTGTKESRMIRLSDGGMGFYTDEFAWTYPFNLEAQKVIFEYAASTVEAVECSDHVLCNAFQDLDSSACDLIPNMLCIGPLLAKASCGGSIWEEDSTCLTWLDAQPTETVIYVAFGSMAIFSQDQFDKVALGLELTGRPFLWVVRPGAKMRYPDGFLERISARGKMVDWAPQDLVLAHPSISCFISHCGWNSTMEGLSMGIPFLCWPFFSDQFLNKRYICEVWKVGLALELDENRIVSKLMVQEKVEALLADLGIKANALKFKEMATMNANPGGASFEKLEFFLKELKSQALNSSTVS</sequence>
<name>A0A7N0V1B3_KALFE</name>
<dbReference type="EnsemblPlants" id="Kaladp0094s0028.1.v1.1">
    <property type="protein sequence ID" value="Kaladp0094s0028.1.v1.1"/>
    <property type="gene ID" value="Kaladp0094s0028.v1.1"/>
</dbReference>
<proteinExistence type="predicted"/>
<dbReference type="Pfam" id="PF00201">
    <property type="entry name" value="UDPGT"/>
    <property type="match status" value="1"/>
</dbReference>
<keyword evidence="3" id="KW-1185">Reference proteome</keyword>
<organism evidence="2 3">
    <name type="scientific">Kalanchoe fedtschenkoi</name>
    <name type="common">Lavender scallops</name>
    <name type="synonym">South American air plant</name>
    <dbReference type="NCBI Taxonomy" id="63787"/>
    <lineage>
        <taxon>Eukaryota</taxon>
        <taxon>Viridiplantae</taxon>
        <taxon>Streptophyta</taxon>
        <taxon>Embryophyta</taxon>
        <taxon>Tracheophyta</taxon>
        <taxon>Spermatophyta</taxon>
        <taxon>Magnoliopsida</taxon>
        <taxon>eudicotyledons</taxon>
        <taxon>Gunneridae</taxon>
        <taxon>Pentapetalae</taxon>
        <taxon>Saxifragales</taxon>
        <taxon>Crassulaceae</taxon>
        <taxon>Kalanchoe</taxon>
    </lineage>
</organism>
<evidence type="ECO:0000313" key="2">
    <source>
        <dbReference type="EnsemblPlants" id="Kaladp0094s0028.1.v1.1"/>
    </source>
</evidence>
<dbReference type="OMA" id="FAFTINQ"/>
<evidence type="ECO:0000313" key="3">
    <source>
        <dbReference type="Proteomes" id="UP000594263"/>
    </source>
</evidence>
<dbReference type="GO" id="GO:0008194">
    <property type="term" value="F:UDP-glycosyltransferase activity"/>
    <property type="evidence" value="ECO:0007669"/>
    <property type="project" value="InterPro"/>
</dbReference>
<dbReference type="Gramene" id="Kaladp0094s0028.1.v1.1">
    <property type="protein sequence ID" value="Kaladp0094s0028.1.v1.1"/>
    <property type="gene ID" value="Kaladp0094s0028.v1.1"/>
</dbReference>
<evidence type="ECO:0000256" key="1">
    <source>
        <dbReference type="ARBA" id="ARBA00022679"/>
    </source>
</evidence>
<dbReference type="SUPFAM" id="SSF53756">
    <property type="entry name" value="UDP-Glycosyltransferase/glycogen phosphorylase"/>
    <property type="match status" value="1"/>
</dbReference>
<dbReference type="Gene3D" id="3.40.50.2000">
    <property type="entry name" value="Glycogen Phosphorylase B"/>
    <property type="match status" value="2"/>
</dbReference>
<reference evidence="2" key="1">
    <citation type="submission" date="2021-01" db="UniProtKB">
        <authorList>
            <consortium name="EnsemblPlants"/>
        </authorList>
    </citation>
    <scope>IDENTIFICATION</scope>
</reference>
<accession>A0A7N0V1B3</accession>
<dbReference type="PANTHER" id="PTHR48045">
    <property type="entry name" value="UDP-GLYCOSYLTRANSFERASE 72B1"/>
    <property type="match status" value="1"/>
</dbReference>
<keyword evidence="1" id="KW-0808">Transferase</keyword>
<protein>
    <submittedName>
        <fullName evidence="2">Uncharacterized protein</fullName>
    </submittedName>
</protein>
<dbReference type="InterPro" id="IPR002213">
    <property type="entry name" value="UDP_glucos_trans"/>
</dbReference>
<dbReference type="PANTHER" id="PTHR48045:SF21">
    <property type="entry name" value="UDP-GLYCOSYLTRANSFERASE 83A1"/>
    <property type="match status" value="1"/>
</dbReference>
<dbReference type="Proteomes" id="UP000594263">
    <property type="component" value="Unplaced"/>
</dbReference>
<dbReference type="CDD" id="cd03784">
    <property type="entry name" value="GT1_Gtf-like"/>
    <property type="match status" value="1"/>
</dbReference>